<dbReference type="InterPro" id="IPR012429">
    <property type="entry name" value="HGSNAT_cat"/>
</dbReference>
<feature type="transmembrane region" description="Helical" evidence="1">
    <location>
        <begin position="207"/>
        <end position="228"/>
    </location>
</feature>
<feature type="transmembrane region" description="Helical" evidence="1">
    <location>
        <begin position="327"/>
        <end position="349"/>
    </location>
</feature>
<feature type="transmembrane region" description="Helical" evidence="1">
    <location>
        <begin position="361"/>
        <end position="382"/>
    </location>
</feature>
<evidence type="ECO:0000313" key="3">
    <source>
        <dbReference type="EMBL" id="GAA4889859.1"/>
    </source>
</evidence>
<accession>A0ABP9EZY4</accession>
<feature type="transmembrane region" description="Helical" evidence="1">
    <location>
        <begin position="289"/>
        <end position="307"/>
    </location>
</feature>
<feature type="domain" description="Heparan-alpha-glucosaminide N-acetyltransferase catalytic" evidence="2">
    <location>
        <begin position="24"/>
        <end position="236"/>
    </location>
</feature>
<evidence type="ECO:0000256" key="1">
    <source>
        <dbReference type="SAM" id="Phobius"/>
    </source>
</evidence>
<feature type="transmembrane region" description="Helical" evidence="1">
    <location>
        <begin position="133"/>
        <end position="152"/>
    </location>
</feature>
<gene>
    <name evidence="3" type="ORF">GCM10023333_23900</name>
</gene>
<dbReference type="Pfam" id="PF07786">
    <property type="entry name" value="HGSNAT_cat"/>
    <property type="match status" value="1"/>
</dbReference>
<dbReference type="PANTHER" id="PTHR40407:SF1">
    <property type="entry name" value="HEPARAN-ALPHA-GLUCOSAMINIDE N-ACETYLTRANSFERASE CATALYTIC DOMAIN-CONTAINING PROTEIN"/>
    <property type="match status" value="1"/>
</dbReference>
<protein>
    <submittedName>
        <fullName evidence="3">Heparan-alpha-glucosaminide N-acetyltransferase domain-containing protein</fullName>
    </submittedName>
</protein>
<dbReference type="EMBL" id="BAABJZ010000081">
    <property type="protein sequence ID" value="GAA4889859.1"/>
    <property type="molecule type" value="Genomic_DNA"/>
</dbReference>
<feature type="transmembrane region" description="Helical" evidence="1">
    <location>
        <begin position="159"/>
        <end position="178"/>
    </location>
</feature>
<reference evidence="4" key="1">
    <citation type="journal article" date="2019" name="Int. J. Syst. Evol. Microbiol.">
        <title>The Global Catalogue of Microorganisms (GCM) 10K type strain sequencing project: providing services to taxonomists for standard genome sequencing and annotation.</title>
        <authorList>
            <consortium name="The Broad Institute Genomics Platform"/>
            <consortium name="The Broad Institute Genome Sequencing Center for Infectious Disease"/>
            <person name="Wu L."/>
            <person name="Ma J."/>
        </authorList>
    </citation>
    <scope>NUCLEOTIDE SEQUENCE [LARGE SCALE GENOMIC DNA]</scope>
    <source>
        <strain evidence="4">JCM 18401</strain>
    </source>
</reference>
<dbReference type="PANTHER" id="PTHR40407">
    <property type="entry name" value="MEMBRANE PROTEIN-LIKE PROTEIN"/>
    <property type="match status" value="1"/>
</dbReference>
<organism evidence="3 4">
    <name type="scientific">Ferrimonas pelagia</name>
    <dbReference type="NCBI Taxonomy" id="1177826"/>
    <lineage>
        <taxon>Bacteria</taxon>
        <taxon>Pseudomonadati</taxon>
        <taxon>Pseudomonadota</taxon>
        <taxon>Gammaproteobacteria</taxon>
        <taxon>Alteromonadales</taxon>
        <taxon>Ferrimonadaceae</taxon>
        <taxon>Ferrimonas</taxon>
    </lineage>
</organism>
<comment type="caution">
    <text evidence="3">The sequence shown here is derived from an EMBL/GenBank/DDBJ whole genome shotgun (WGS) entry which is preliminary data.</text>
</comment>
<keyword evidence="4" id="KW-1185">Reference proteome</keyword>
<sequence>MTVSNINAGAAHAPGASLAQPKMRLASIDVLRGMVMLIMLLDHVRERFFYQYQVSDPVDLDVTEPGLFFTRILAHLCAPIFVFLTGLSAWLYANPANGGQRNASSFLLKRGLFLLLIEATLVNFSWFGYYETLYLQVIWAIGMSMIALAALCRLPRIAVALLGFAIVFGHNLLTPISFAPGEWGFVPWTMLHDADFLWRGEPLAIKVSYPVLPWIGVILLGYALGPLFSRNVDAATRQATLVKLGLGALALLLVLRGFNLYGETLPWLAGESFIDSLMSFLNFTKYPPSLNFVLLTVGFGLLCLAVFERLDTRFSRALKVVGSAPMFFYILHLYVLLIGYRAALALFGANYGDLFAFDSLWQIWALTLLLALVLYWPTAAFARFKHSSQLAWTKYF</sequence>
<dbReference type="Proteomes" id="UP001499988">
    <property type="component" value="Unassembled WGS sequence"/>
</dbReference>
<keyword evidence="1" id="KW-0812">Transmembrane</keyword>
<keyword evidence="1" id="KW-1133">Transmembrane helix</keyword>
<feature type="transmembrane region" description="Helical" evidence="1">
    <location>
        <begin position="106"/>
        <end position="127"/>
    </location>
</feature>
<proteinExistence type="predicted"/>
<evidence type="ECO:0000313" key="4">
    <source>
        <dbReference type="Proteomes" id="UP001499988"/>
    </source>
</evidence>
<name>A0ABP9EZY4_9GAMM</name>
<evidence type="ECO:0000259" key="2">
    <source>
        <dbReference type="Pfam" id="PF07786"/>
    </source>
</evidence>
<keyword evidence="1" id="KW-0472">Membrane</keyword>
<feature type="transmembrane region" description="Helical" evidence="1">
    <location>
        <begin position="240"/>
        <end position="258"/>
    </location>
</feature>
<feature type="transmembrane region" description="Helical" evidence="1">
    <location>
        <begin position="72"/>
        <end position="94"/>
    </location>
</feature>